<organism evidence="1">
    <name type="scientific">Bartonella schoenbuchensis (strain DSM 13525 / NCTC 13165 / R1)</name>
    <dbReference type="NCBI Taxonomy" id="687861"/>
    <lineage>
        <taxon>Bacteria</taxon>
        <taxon>Pseudomonadati</taxon>
        <taxon>Pseudomonadota</taxon>
        <taxon>Alphaproteobacteria</taxon>
        <taxon>Hyphomicrobiales</taxon>
        <taxon>Bartonellaceae</taxon>
        <taxon>Bartonella</taxon>
    </lineage>
</organism>
<dbReference type="EMBL" id="FN645524">
    <property type="protein sequence ID" value="CBI82897.1"/>
    <property type="molecule type" value="Genomic_DNA"/>
</dbReference>
<proteinExistence type="predicted"/>
<name>E6Z1A9_BARSR</name>
<evidence type="ECO:0000313" key="1">
    <source>
        <dbReference type="EMBL" id="CBI82897.1"/>
    </source>
</evidence>
<reference evidence="1" key="1">
    <citation type="journal article" date="2011" name="PLoS Genet.">
        <title>Parallel evolution of a type IV secretion system in radiating lineages of the host-restricted bacterial pathogen Bartonella.</title>
        <authorList>
            <person name="Engel P."/>
            <person name="Salzburger W."/>
            <person name="Liesch M."/>
            <person name="Chang C.C."/>
            <person name="Maruyama S."/>
            <person name="Lanz C."/>
            <person name="Calteau A."/>
            <person name="Lajus A."/>
            <person name="Medigue C."/>
            <person name="Schuster S.C."/>
            <person name="Dehio C."/>
        </authorList>
    </citation>
    <scope>NUCLEOTIDE SEQUENCE</scope>
    <source>
        <strain evidence="1">R1</strain>
    </source>
</reference>
<accession>E6Z1A9</accession>
<protein>
    <submittedName>
        <fullName evidence="1">Uncharacterized protein</fullName>
    </submittedName>
</protein>
<dbReference type="AlphaFoldDB" id="E6Z1A9"/>
<gene>
    <name evidence="1" type="ORF">BARSC_190170</name>
</gene>
<sequence length="56" mass="6388">MRLGEGFEHMRGIKDMKVRGCIGWLFKLVAVLKHMGVLSDIRGVKTTKGKNREDED</sequence>